<feature type="transmembrane region" description="Helical" evidence="2">
    <location>
        <begin position="424"/>
        <end position="447"/>
    </location>
</feature>
<gene>
    <name evidence="4" type="ORF">SAMN05660874_02075</name>
</gene>
<evidence type="ECO:0000256" key="1">
    <source>
        <dbReference type="SAM" id="MobiDB-lite"/>
    </source>
</evidence>
<name>A0A1I6QXP8_9PSEU</name>
<evidence type="ECO:0008006" key="6">
    <source>
        <dbReference type="Google" id="ProtNLM"/>
    </source>
</evidence>
<feature type="chain" id="PRO_5011722856" description="LPXTG-motif cell wall anchor domain-containing protein" evidence="3">
    <location>
        <begin position="28"/>
        <end position="455"/>
    </location>
</feature>
<dbReference type="OrthoDB" id="3676216at2"/>
<feature type="compositionally biased region" description="Pro residues" evidence="1">
    <location>
        <begin position="34"/>
        <end position="48"/>
    </location>
</feature>
<feature type="signal peptide" evidence="3">
    <location>
        <begin position="1"/>
        <end position="27"/>
    </location>
</feature>
<dbReference type="STRING" id="95161.SAMN05660874_02075"/>
<dbReference type="AlphaFoldDB" id="A0A1I6QXP8"/>
<reference evidence="5" key="1">
    <citation type="submission" date="2016-10" db="EMBL/GenBank/DDBJ databases">
        <authorList>
            <person name="Varghese N."/>
            <person name="Submissions S."/>
        </authorList>
    </citation>
    <scope>NUCLEOTIDE SEQUENCE [LARGE SCALE GENOMIC DNA]</scope>
    <source>
        <strain evidence="5">DSM 44771</strain>
    </source>
</reference>
<keyword evidence="2" id="KW-0812">Transmembrane</keyword>
<sequence length="455" mass="46526">MRAIRRLCACTAVTLALTGMSMPAALAQGSYPTTPTPQPVDPAQPPGRIPDTTPRPVIGDAGTMLGIVRLLPATAPGDSFFDEPEFEDKLPKQSVLEAGMGRAIAQVNSEAFLAHEHSLAEASPFGVAFMGDVPQIPGGIAQAALPDREGPITNSLTPPAPGEVPLKLNGLSGSVHARWNEQTGPCGVAPLSDARYTMGSGSVPGLTGPLVDVPSLAEAHSNVQLADVPGQATKAVVSTSELQISEVKLFSGTPQEVTIQVVGKPTLTATATGDPATSRVDYTAPVLRISQGGKELAVLDAANPTKDIPIPAIPGLDKGVLDLGVLRLSVGEFKQETQGTEIRGTARLFDLKVLDGSKLGLPASLAQISFGEQVARAAAPAGGVDCTPPAAGAGGATGDDGAGAIPAGYYQGRTEPLALTSGSYFAVPLFWTGAGLLLLGSILVAAFPRRRDAKH</sequence>
<protein>
    <recommendedName>
        <fullName evidence="6">LPXTG-motif cell wall anchor domain-containing protein</fullName>
    </recommendedName>
</protein>
<accession>A0A1I6QXP8</accession>
<feature type="region of interest" description="Disordered" evidence="1">
    <location>
        <begin position="28"/>
        <end position="51"/>
    </location>
</feature>
<dbReference type="Proteomes" id="UP000198852">
    <property type="component" value="Unassembled WGS sequence"/>
</dbReference>
<keyword evidence="3" id="KW-0732">Signal</keyword>
<evidence type="ECO:0000313" key="4">
    <source>
        <dbReference type="EMBL" id="SFS57281.1"/>
    </source>
</evidence>
<proteinExistence type="predicted"/>
<keyword evidence="5" id="KW-1185">Reference proteome</keyword>
<evidence type="ECO:0000256" key="3">
    <source>
        <dbReference type="SAM" id="SignalP"/>
    </source>
</evidence>
<keyword evidence="2" id="KW-1133">Transmembrane helix</keyword>
<evidence type="ECO:0000256" key="2">
    <source>
        <dbReference type="SAM" id="Phobius"/>
    </source>
</evidence>
<evidence type="ECO:0000313" key="5">
    <source>
        <dbReference type="Proteomes" id="UP000198852"/>
    </source>
</evidence>
<keyword evidence="2" id="KW-0472">Membrane</keyword>
<organism evidence="4 5">
    <name type="scientific">Saccharopolyspora flava</name>
    <dbReference type="NCBI Taxonomy" id="95161"/>
    <lineage>
        <taxon>Bacteria</taxon>
        <taxon>Bacillati</taxon>
        <taxon>Actinomycetota</taxon>
        <taxon>Actinomycetes</taxon>
        <taxon>Pseudonocardiales</taxon>
        <taxon>Pseudonocardiaceae</taxon>
        <taxon>Saccharopolyspora</taxon>
    </lineage>
</organism>
<dbReference type="RefSeq" id="WP_139274040.1">
    <property type="nucleotide sequence ID" value="NZ_FOZX01000002.1"/>
</dbReference>
<dbReference type="EMBL" id="FOZX01000002">
    <property type="protein sequence ID" value="SFS57281.1"/>
    <property type="molecule type" value="Genomic_DNA"/>
</dbReference>